<feature type="transmembrane region" description="Helical" evidence="1">
    <location>
        <begin position="86"/>
        <end position="104"/>
    </location>
</feature>
<keyword evidence="1" id="KW-1133">Transmembrane helix</keyword>
<evidence type="ECO:0000313" key="2">
    <source>
        <dbReference type="EMBL" id="MDR0183231.1"/>
    </source>
</evidence>
<name>A0ABU1CDH4_9GAMM</name>
<accession>A0ABU1CDH4</accession>
<dbReference type="RefSeq" id="WP_309262376.1">
    <property type="nucleotide sequence ID" value="NZ_JARUHG010000002.1"/>
</dbReference>
<feature type="transmembrane region" description="Helical" evidence="1">
    <location>
        <begin position="43"/>
        <end position="65"/>
    </location>
</feature>
<organism evidence="2 3">
    <name type="scientific">Lysobacter arvi</name>
    <dbReference type="NCBI Taxonomy" id="3038776"/>
    <lineage>
        <taxon>Bacteria</taxon>
        <taxon>Pseudomonadati</taxon>
        <taxon>Pseudomonadota</taxon>
        <taxon>Gammaproteobacteria</taxon>
        <taxon>Lysobacterales</taxon>
        <taxon>Lysobacteraceae</taxon>
        <taxon>Lysobacter</taxon>
    </lineage>
</organism>
<protein>
    <submittedName>
        <fullName evidence="2">Uncharacterized protein</fullName>
    </submittedName>
</protein>
<gene>
    <name evidence="2" type="ORF">P8609_09650</name>
</gene>
<reference evidence="2 3" key="1">
    <citation type="submission" date="2023-04" db="EMBL/GenBank/DDBJ databases">
        <title>Lysobacter sp. strain UC isolated from soil sample.</title>
        <authorList>
            <person name="Choksket S."/>
            <person name="Harshvardhan F."/>
            <person name="Rana R."/>
            <person name="Patil P.B."/>
            <person name="Korpole S."/>
        </authorList>
    </citation>
    <scope>NUCLEOTIDE SEQUENCE [LARGE SCALE GENOMIC DNA]</scope>
    <source>
        <strain evidence="2 3">UC</strain>
    </source>
</reference>
<keyword evidence="1" id="KW-0472">Membrane</keyword>
<proteinExistence type="predicted"/>
<dbReference type="EMBL" id="JARUHG010000002">
    <property type="protein sequence ID" value="MDR0183231.1"/>
    <property type="molecule type" value="Genomic_DNA"/>
</dbReference>
<keyword evidence="1" id="KW-0812">Transmembrane</keyword>
<comment type="caution">
    <text evidence="2">The sequence shown here is derived from an EMBL/GenBank/DDBJ whole genome shotgun (WGS) entry which is preliminary data.</text>
</comment>
<feature type="transmembrane region" description="Helical" evidence="1">
    <location>
        <begin position="124"/>
        <end position="144"/>
    </location>
</feature>
<evidence type="ECO:0000256" key="1">
    <source>
        <dbReference type="SAM" id="Phobius"/>
    </source>
</evidence>
<keyword evidence="3" id="KW-1185">Reference proteome</keyword>
<dbReference type="Proteomes" id="UP001233535">
    <property type="component" value="Unassembled WGS sequence"/>
</dbReference>
<evidence type="ECO:0000313" key="3">
    <source>
        <dbReference type="Proteomes" id="UP001233535"/>
    </source>
</evidence>
<sequence>MRTAKFHPVYFAPLALLPNGLLRCSVSTLMDDPLGEDASTANYYLTMHCLMLLLFLFGIVDKHLFDLRDFLHDVWPVKSQNFRNPLSLGAILATALGVPIYLFWRWLGKTGSGAAGRSSPKRGYMSITFFSAIGLNIPLLLVAAKLGFPEVSLVAGVLNFTWWARWSARERQRLATP</sequence>